<keyword evidence="1" id="KW-1133">Transmembrane helix</keyword>
<evidence type="ECO:0000313" key="4">
    <source>
        <dbReference type="Proteomes" id="UP001319045"/>
    </source>
</evidence>
<evidence type="ECO:0000256" key="1">
    <source>
        <dbReference type="SAM" id="Phobius"/>
    </source>
</evidence>
<keyword evidence="1" id="KW-0472">Membrane</keyword>
<protein>
    <submittedName>
        <fullName evidence="3">Uncharacterized protein</fullName>
    </submittedName>
</protein>
<accession>A0ABN6EG80</accession>
<dbReference type="EMBL" id="AP024484">
    <property type="protein sequence ID" value="BCS84895.1"/>
    <property type="molecule type" value="Genomic_DNA"/>
</dbReference>
<keyword evidence="2" id="KW-0732">Signal</keyword>
<feature type="transmembrane region" description="Helical" evidence="1">
    <location>
        <begin position="221"/>
        <end position="243"/>
    </location>
</feature>
<reference evidence="3 4" key="1">
    <citation type="journal article" date="2022" name="Int. J. Syst. Evol. Microbiol.">
        <title>Prevotella herbatica sp. nov., a plant polysaccharide-decomposing anaerobic bacterium isolated from a methanogenic reactor.</title>
        <authorList>
            <person name="Uek A."/>
            <person name="Tonouchi A."/>
            <person name="Kaku N."/>
            <person name="Ueki K."/>
        </authorList>
    </citation>
    <scope>NUCLEOTIDE SEQUENCE [LARGE SCALE GENOMIC DNA]</scope>
    <source>
        <strain evidence="3 4">WR041</strain>
    </source>
</reference>
<gene>
    <name evidence="3" type="ORF">prwr041_07880</name>
</gene>
<keyword evidence="1" id="KW-0812">Transmembrane</keyword>
<name>A0ABN6EG80_9BACT</name>
<feature type="signal peptide" evidence="2">
    <location>
        <begin position="1"/>
        <end position="20"/>
    </location>
</feature>
<sequence>MKKKYIILWLMIIAYCQTFAQDRLSPLTSNKTREINCVYYSILDKKPDFSYACFSNKSIHGFYGLDNGELTSFEIFLTKNKHGNSFHEKKIKLTKDIINDISSLYEDAITTSSFTYSNELKNDSIFLFSHTNTIAYCSKSTNSVTSGKLVKVSESIFEAIKEEDGSKIESLNDSITNTLFLFQSLMTPDVRYAQFVFLENKQLAKGYFFDSRSEDQKMTTLWTITLSLATVLIAICIFVLLHEKRRKRNNMSHKIEQYIILFITIMASSHLYAQKRLTPLTYKQLGDASEVYNLIINKKPEFSYLSFSNKSNSIHGFYNLKEDELICFETDIIMNRKKDNYSFHEKKIKLTKDITKQISILYKDAILASSYAYQEYSQPDSTLLFIYKNMTATCYYPYGRVKSGSLANVSEDIFKCIKAGDNSKIESLNDSLQKIQRYFSKLIKQDAAQEKSSLVLNIEINNEMKSEKRKRWIIALSVVAFLGGGGYIIYRSKKTKKRKS</sequence>
<organism evidence="3 4">
    <name type="scientific">Prevotella herbatica</name>
    <dbReference type="NCBI Taxonomy" id="2801997"/>
    <lineage>
        <taxon>Bacteria</taxon>
        <taxon>Pseudomonadati</taxon>
        <taxon>Bacteroidota</taxon>
        <taxon>Bacteroidia</taxon>
        <taxon>Bacteroidales</taxon>
        <taxon>Prevotellaceae</taxon>
        <taxon>Prevotella</taxon>
    </lineage>
</organism>
<feature type="transmembrane region" description="Helical" evidence="1">
    <location>
        <begin position="472"/>
        <end position="490"/>
    </location>
</feature>
<evidence type="ECO:0000256" key="2">
    <source>
        <dbReference type="SAM" id="SignalP"/>
    </source>
</evidence>
<feature type="chain" id="PRO_5045985045" evidence="2">
    <location>
        <begin position="21"/>
        <end position="500"/>
    </location>
</feature>
<keyword evidence="4" id="KW-1185">Reference proteome</keyword>
<evidence type="ECO:0000313" key="3">
    <source>
        <dbReference type="EMBL" id="BCS84895.1"/>
    </source>
</evidence>
<dbReference type="Proteomes" id="UP001319045">
    <property type="component" value="Chromosome"/>
</dbReference>
<proteinExistence type="predicted"/>
<dbReference type="RefSeq" id="WP_207155091.1">
    <property type="nucleotide sequence ID" value="NZ_AP024484.1"/>
</dbReference>